<keyword evidence="2" id="KW-1003">Cell membrane</keyword>
<comment type="caution">
    <text evidence="8">The sequence shown here is derived from an EMBL/GenBank/DDBJ whole genome shotgun (WGS) entry which is preliminary data.</text>
</comment>
<feature type="compositionally biased region" description="Basic and acidic residues" evidence="6">
    <location>
        <begin position="165"/>
        <end position="180"/>
    </location>
</feature>
<evidence type="ECO:0000313" key="8">
    <source>
        <dbReference type="EMBL" id="GIO36151.1"/>
    </source>
</evidence>
<comment type="subcellular location">
    <subcellularLocation>
        <location evidence="1">Cell membrane</location>
    </subcellularLocation>
</comment>
<proteinExistence type="predicted"/>
<evidence type="ECO:0000256" key="5">
    <source>
        <dbReference type="ARBA" id="ARBA00023136"/>
    </source>
</evidence>
<keyword evidence="4 7" id="KW-1133">Transmembrane helix</keyword>
<feature type="transmembrane region" description="Helical" evidence="7">
    <location>
        <begin position="18"/>
        <end position="40"/>
    </location>
</feature>
<dbReference type="RefSeq" id="WP_212938508.1">
    <property type="nucleotide sequence ID" value="NZ_BORR01000003.1"/>
</dbReference>
<evidence type="ECO:0008006" key="10">
    <source>
        <dbReference type="Google" id="ProtNLM"/>
    </source>
</evidence>
<sequence>MLLVQQDEPLYPSGDVNIWGNLISVIFALIIIIALIVLLIKFLGKRNRMLTQGGAIRTLGAVGVGQNKSLQVVEIGDRIYLVGVGENITLLDKITDTDEIMAVQQAFEREGSEFAGLSTLFSSLVSRIRKEPASESEELDETAFHEVFHSQLQKMPNRKSQMEALLKDEEQQSTDRLRDS</sequence>
<dbReference type="EMBL" id="BORR01000003">
    <property type="protein sequence ID" value="GIO36151.1"/>
    <property type="molecule type" value="Genomic_DNA"/>
</dbReference>
<keyword evidence="9" id="KW-1185">Reference proteome</keyword>
<dbReference type="Proteomes" id="UP000681162">
    <property type="component" value="Unassembled WGS sequence"/>
</dbReference>
<evidence type="ECO:0000256" key="2">
    <source>
        <dbReference type="ARBA" id="ARBA00022475"/>
    </source>
</evidence>
<dbReference type="AlphaFoldDB" id="A0A919XPR8"/>
<reference evidence="8 9" key="1">
    <citation type="submission" date="2021-03" db="EMBL/GenBank/DDBJ databases">
        <title>Antimicrobial resistance genes in bacteria isolated from Japanese honey, and their potential for conferring macrolide and lincosamide resistance in the American foulbrood pathogen Paenibacillus larvae.</title>
        <authorList>
            <person name="Okamoto M."/>
            <person name="Kumagai M."/>
            <person name="Kanamori H."/>
            <person name="Takamatsu D."/>
        </authorList>
    </citation>
    <scope>NUCLEOTIDE SEQUENCE [LARGE SCALE GENOMIC DNA]</scope>
    <source>
        <strain evidence="8 9">J41TS12</strain>
    </source>
</reference>
<organism evidence="8 9">
    <name type="scientific">Paenibacillus antibioticophila</name>
    <dbReference type="NCBI Taxonomy" id="1274374"/>
    <lineage>
        <taxon>Bacteria</taxon>
        <taxon>Bacillati</taxon>
        <taxon>Bacillota</taxon>
        <taxon>Bacilli</taxon>
        <taxon>Bacillales</taxon>
        <taxon>Paenibacillaceae</taxon>
        <taxon>Paenibacillus</taxon>
    </lineage>
</organism>
<dbReference type="InterPro" id="IPR022781">
    <property type="entry name" value="Flagellar_biosynth_FliO"/>
</dbReference>
<dbReference type="GO" id="GO:0016020">
    <property type="term" value="C:membrane"/>
    <property type="evidence" value="ECO:0007669"/>
    <property type="project" value="InterPro"/>
</dbReference>
<dbReference type="GO" id="GO:0044781">
    <property type="term" value="P:bacterial-type flagellum organization"/>
    <property type="evidence" value="ECO:0007669"/>
    <property type="project" value="InterPro"/>
</dbReference>
<name>A0A919XPR8_9BACL</name>
<dbReference type="Pfam" id="PF04347">
    <property type="entry name" value="FliO"/>
    <property type="match status" value="1"/>
</dbReference>
<keyword evidence="3 7" id="KW-0812">Transmembrane</keyword>
<gene>
    <name evidence="8" type="ORF">J41TS12_10120</name>
</gene>
<evidence type="ECO:0000256" key="4">
    <source>
        <dbReference type="ARBA" id="ARBA00022989"/>
    </source>
</evidence>
<evidence type="ECO:0000256" key="7">
    <source>
        <dbReference type="SAM" id="Phobius"/>
    </source>
</evidence>
<evidence type="ECO:0000256" key="6">
    <source>
        <dbReference type="SAM" id="MobiDB-lite"/>
    </source>
</evidence>
<evidence type="ECO:0000313" key="9">
    <source>
        <dbReference type="Proteomes" id="UP000681162"/>
    </source>
</evidence>
<protein>
    <recommendedName>
        <fullName evidence="10">Flagellar protein</fullName>
    </recommendedName>
</protein>
<evidence type="ECO:0000256" key="1">
    <source>
        <dbReference type="ARBA" id="ARBA00004236"/>
    </source>
</evidence>
<feature type="region of interest" description="Disordered" evidence="6">
    <location>
        <begin position="151"/>
        <end position="180"/>
    </location>
</feature>
<evidence type="ECO:0000256" key="3">
    <source>
        <dbReference type="ARBA" id="ARBA00022692"/>
    </source>
</evidence>
<accession>A0A919XPR8</accession>
<keyword evidence="5 7" id="KW-0472">Membrane</keyword>